<accession>A0A0X8FF48</accession>
<reference evidence="2 3" key="1">
    <citation type="submission" date="2020-12" db="EMBL/GenBank/DDBJ databases">
        <title>FDA dAtabase for Regulatory Grade micrObial Sequences (FDA-ARGOS): Supporting development and validation of Infectious Disease Dx tests.</title>
        <authorList>
            <person name="Sproer C."/>
            <person name="Gronow S."/>
            <person name="Severitt S."/>
            <person name="Schroder I."/>
            <person name="Tallon L."/>
            <person name="Sadzewicz L."/>
            <person name="Zhao X."/>
            <person name="Boylan J."/>
            <person name="Ott S."/>
            <person name="Bowen H."/>
            <person name="Vavikolanu K."/>
            <person name="Mehta A."/>
            <person name="Aluvathingal J."/>
            <person name="Nadendla S."/>
            <person name="Lowell S."/>
            <person name="Myers T."/>
            <person name="Yan Y."/>
            <person name="Sichtig H."/>
        </authorList>
    </citation>
    <scope>NUCLEOTIDE SEQUENCE [LARGE SCALE GENOMIC DNA]</scope>
    <source>
        <strain evidence="2 3">FDAARGOS_911</strain>
    </source>
</reference>
<proteinExistence type="predicted"/>
<gene>
    <name evidence="2" type="ORF">I6G68_04105</name>
    <name evidence="1" type="ORF">ODY43_08540</name>
</gene>
<evidence type="ECO:0000313" key="4">
    <source>
        <dbReference type="Proteomes" id="UP001069145"/>
    </source>
</evidence>
<organism evidence="2 3">
    <name type="scientific">Aerococcus urinae</name>
    <dbReference type="NCBI Taxonomy" id="1376"/>
    <lineage>
        <taxon>Bacteria</taxon>
        <taxon>Bacillati</taxon>
        <taxon>Bacillota</taxon>
        <taxon>Bacilli</taxon>
        <taxon>Lactobacillales</taxon>
        <taxon>Aerococcaceae</taxon>
        <taxon>Aerococcus</taxon>
    </lineage>
</organism>
<protein>
    <submittedName>
        <fullName evidence="2">Nucleotidyltransferase family protein</fullName>
    </submittedName>
</protein>
<dbReference type="PANTHER" id="PTHR39166:SF1">
    <property type="entry name" value="BLL1166 PROTEIN"/>
    <property type="match status" value="1"/>
</dbReference>
<dbReference type="Pfam" id="PF06042">
    <property type="entry name" value="NTP_transf_6"/>
    <property type="match status" value="1"/>
</dbReference>
<dbReference type="EMBL" id="CP065662">
    <property type="protein sequence ID" value="QPS02251.1"/>
    <property type="molecule type" value="Genomic_DNA"/>
</dbReference>
<dbReference type="OrthoDB" id="1901124at2"/>
<dbReference type="AlphaFoldDB" id="A0A0X8FF48"/>
<dbReference type="Proteomes" id="UP001069145">
    <property type="component" value="Unassembled WGS sequence"/>
</dbReference>
<name>A0A0X8FF48_9LACT</name>
<dbReference type="PANTHER" id="PTHR39166">
    <property type="entry name" value="BLL1166 PROTEIN"/>
    <property type="match status" value="1"/>
</dbReference>
<keyword evidence="4" id="KW-1185">Reference proteome</keyword>
<evidence type="ECO:0000313" key="1">
    <source>
        <dbReference type="EMBL" id="MCY3054025.1"/>
    </source>
</evidence>
<dbReference type="KEGG" id="aun:AWM73_05935"/>
<dbReference type="RefSeq" id="WP_060778515.1">
    <property type="nucleotide sequence ID" value="NZ_CAJHLF010000005.1"/>
</dbReference>
<dbReference type="GeneID" id="35767349"/>
<dbReference type="EMBL" id="JAOTML010000011">
    <property type="protein sequence ID" value="MCY3054025.1"/>
    <property type="molecule type" value="Genomic_DNA"/>
</dbReference>
<sequence length="195" mass="23324">MIDIKAIIESSPELMHLLKIIQSFQLPDCWLCAGSLRNYIWDYLSHGDLRKSLYFSDIDVIFYDENISYQQTLSIEKSIKEKYPHYNWEVRNQYYMHKHSPHRQRYSSSQDAVSKFPEKCTAIAARLNEDDQVEYYAPYGVEDIIHFKVSPTPYFLDNSDRLKVYQARMRRKNWQKVWPQLSIEGIKQKKKAARD</sequence>
<dbReference type="Proteomes" id="UP000594771">
    <property type="component" value="Chromosome"/>
</dbReference>
<keyword evidence="2" id="KW-0808">Transferase</keyword>
<dbReference type="InterPro" id="IPR009267">
    <property type="entry name" value="NTP_transf_6"/>
</dbReference>
<evidence type="ECO:0000313" key="3">
    <source>
        <dbReference type="Proteomes" id="UP000594771"/>
    </source>
</evidence>
<reference evidence="1" key="2">
    <citation type="submission" date="2022-09" db="EMBL/GenBank/DDBJ databases">
        <title>Aerococcus urinae taxonomy study.</title>
        <authorList>
            <person name="Christensen J."/>
            <person name="Senneby E."/>
        </authorList>
    </citation>
    <scope>NUCLEOTIDE SEQUENCE</scope>
    <source>
        <strain evidence="1">NLD-066-U95</strain>
    </source>
</reference>
<evidence type="ECO:0000313" key="2">
    <source>
        <dbReference type="EMBL" id="QPS02251.1"/>
    </source>
</evidence>
<dbReference type="GO" id="GO:0016740">
    <property type="term" value="F:transferase activity"/>
    <property type="evidence" value="ECO:0007669"/>
    <property type="project" value="UniProtKB-KW"/>
</dbReference>